<name>A0A8H6A6N3_PETAA</name>
<comment type="caution">
    <text evidence="2">The sequence shown here is derived from an EMBL/GenBank/DDBJ whole genome shotgun (WGS) entry which is preliminary data.</text>
</comment>
<protein>
    <recommendedName>
        <fullName evidence="1">F-box domain-containing protein</fullName>
    </recommendedName>
</protein>
<evidence type="ECO:0000313" key="2">
    <source>
        <dbReference type="EMBL" id="KAF5862811.1"/>
    </source>
</evidence>
<dbReference type="InterPro" id="IPR001810">
    <property type="entry name" value="F-box_dom"/>
</dbReference>
<dbReference type="Proteomes" id="UP000541154">
    <property type="component" value="Unassembled WGS sequence"/>
</dbReference>
<evidence type="ECO:0000313" key="3">
    <source>
        <dbReference type="Proteomes" id="UP000541154"/>
    </source>
</evidence>
<evidence type="ECO:0000259" key="1">
    <source>
        <dbReference type="PROSITE" id="PS50181"/>
    </source>
</evidence>
<gene>
    <name evidence="2" type="ORF">ETB97_011159</name>
</gene>
<accession>A0A8H6A6N3</accession>
<proteinExistence type="predicted"/>
<reference evidence="2 3" key="1">
    <citation type="submission" date="2019-04" db="EMBL/GenBank/DDBJ databases">
        <title>Aspergillus burnettii sp. nov., novel species from soil in southeast Queensland.</title>
        <authorList>
            <person name="Gilchrist C.L.M."/>
            <person name="Pitt J.I."/>
            <person name="Lange L."/>
            <person name="Lacey H.J."/>
            <person name="Vuong D."/>
            <person name="Midgley D.J."/>
            <person name="Greenfield P."/>
            <person name="Bradbury M."/>
            <person name="Lacey E."/>
            <person name="Busk P.K."/>
            <person name="Pilgaard B."/>
            <person name="Chooi Y.H."/>
            <person name="Piggott A.M."/>
        </authorList>
    </citation>
    <scope>NUCLEOTIDE SEQUENCE [LARGE SCALE GENOMIC DNA]</scope>
    <source>
        <strain evidence="2 3">FRR 5400</strain>
    </source>
</reference>
<dbReference type="AlphaFoldDB" id="A0A8H6A6N3"/>
<sequence>MLLNLPTELIQVILQHSTTPAFLQAAFSCRTLYAIASECRELVLYHLHRTPGLNEGLLCFDSKQLFQVLQRRASQQLYGAQFTANCTHFNFGTSVLDVKASSLAPSDHQSLALVLKGQEDVQLFCFENGQLRLKACLKPPWLQSGVVEVLKTAFGADDGLYVLQRFTPAVEQGSLDSEHPFIKQALQSRARGQIYLVRYSLGSRHDPVRICTFPDHAECHWKYLAFGIATHRTEDWTIACLLKSEAVCSSERCGHALNLERGRRFPDWTVVARLWGFQDSTNSLGCKVAASKRGTRIAVANWNVLYIWALQPSALIEQNANGYYPPLLQSSGSGMTELRPIVLPLDAVCFKLKFTDAEDELLAVTDRGLMYWDLSPSGRGQRITEQLAT</sequence>
<dbReference type="EMBL" id="SPNV01000065">
    <property type="protein sequence ID" value="KAF5862811.1"/>
    <property type="molecule type" value="Genomic_DNA"/>
</dbReference>
<keyword evidence="3" id="KW-1185">Reference proteome</keyword>
<feature type="domain" description="F-box" evidence="1">
    <location>
        <begin position="1"/>
        <end position="47"/>
    </location>
</feature>
<organism evidence="2 3">
    <name type="scientific">Petromyces alliaceus</name>
    <name type="common">Aspergillus alliaceus</name>
    <dbReference type="NCBI Taxonomy" id="209559"/>
    <lineage>
        <taxon>Eukaryota</taxon>
        <taxon>Fungi</taxon>
        <taxon>Dikarya</taxon>
        <taxon>Ascomycota</taxon>
        <taxon>Pezizomycotina</taxon>
        <taxon>Eurotiomycetes</taxon>
        <taxon>Eurotiomycetidae</taxon>
        <taxon>Eurotiales</taxon>
        <taxon>Aspergillaceae</taxon>
        <taxon>Aspergillus</taxon>
        <taxon>Aspergillus subgen. Circumdati</taxon>
    </lineage>
</organism>
<dbReference type="PROSITE" id="PS50181">
    <property type="entry name" value="FBOX"/>
    <property type="match status" value="1"/>
</dbReference>